<keyword evidence="1" id="KW-0472">Membrane</keyword>
<protein>
    <recommendedName>
        <fullName evidence="4">Inner membrane protein ydjM</fullName>
    </recommendedName>
</protein>
<feature type="transmembrane region" description="Helical" evidence="1">
    <location>
        <begin position="125"/>
        <end position="147"/>
    </location>
</feature>
<accession>A0A239U438</accession>
<evidence type="ECO:0000256" key="1">
    <source>
        <dbReference type="SAM" id="Phobius"/>
    </source>
</evidence>
<keyword evidence="1" id="KW-0812">Transmembrane</keyword>
<dbReference type="RefSeq" id="WP_027889971.1">
    <property type="nucleotide sequence ID" value="NZ_CALXYH010000003.1"/>
</dbReference>
<evidence type="ECO:0000313" key="2">
    <source>
        <dbReference type="EMBL" id="SNV04767.1"/>
    </source>
</evidence>
<keyword evidence="3" id="KW-1185">Reference proteome</keyword>
<reference evidence="2 3" key="1">
    <citation type="submission" date="2017-06" db="EMBL/GenBank/DDBJ databases">
        <authorList>
            <consortium name="Pathogen Informatics"/>
        </authorList>
    </citation>
    <scope>NUCLEOTIDE SEQUENCE [LARGE SCALE GENOMIC DNA]</scope>
    <source>
        <strain evidence="2 3">NCTC10570</strain>
    </source>
</reference>
<gene>
    <name evidence="2" type="ORF">SAMEA4364220_02038</name>
</gene>
<dbReference type="InterPro" id="IPR007404">
    <property type="entry name" value="YdjM-like"/>
</dbReference>
<evidence type="ECO:0008006" key="4">
    <source>
        <dbReference type="Google" id="ProtNLM"/>
    </source>
</evidence>
<dbReference type="AlphaFoldDB" id="A0A239U438"/>
<name>A0A239U438_9FIRM</name>
<evidence type="ECO:0000313" key="3">
    <source>
        <dbReference type="Proteomes" id="UP000215383"/>
    </source>
</evidence>
<proteinExistence type="predicted"/>
<dbReference type="GeneID" id="78508022"/>
<sequence length="152" mass="17588">MKWANHKLVTTVVVFAGTGNLLYAAYSFLGSVLPDRLEGKPPKESKAYWKWRSKHRQNTHWTVPYLAIIAVLYYLHEIGILHDLSWEIAKLPIFVCVGALLHILEDGICGKVPLIWRKKKIGIKLFRVGSSWEYFISYTICLAALYYKFMLK</sequence>
<dbReference type="EMBL" id="LT906446">
    <property type="protein sequence ID" value="SNV04767.1"/>
    <property type="molecule type" value="Genomic_DNA"/>
</dbReference>
<dbReference type="eggNOG" id="ENOG50330GH">
    <property type="taxonomic scope" value="Bacteria"/>
</dbReference>
<dbReference type="Pfam" id="PF04307">
    <property type="entry name" value="YdjM"/>
    <property type="match status" value="1"/>
</dbReference>
<feature type="transmembrane region" description="Helical" evidence="1">
    <location>
        <begin position="12"/>
        <end position="33"/>
    </location>
</feature>
<dbReference type="OrthoDB" id="5402132at2"/>
<dbReference type="Proteomes" id="UP000215383">
    <property type="component" value="Chromosome 1"/>
</dbReference>
<keyword evidence="1" id="KW-1133">Transmembrane helix</keyword>
<organism evidence="2 3">
    <name type="scientific">Megamonas hypermegale</name>
    <dbReference type="NCBI Taxonomy" id="158847"/>
    <lineage>
        <taxon>Bacteria</taxon>
        <taxon>Bacillati</taxon>
        <taxon>Bacillota</taxon>
        <taxon>Negativicutes</taxon>
        <taxon>Selenomonadales</taxon>
        <taxon>Selenomonadaceae</taxon>
        <taxon>Megamonas</taxon>
    </lineage>
</organism>
<feature type="transmembrane region" description="Helical" evidence="1">
    <location>
        <begin position="59"/>
        <end position="76"/>
    </location>
</feature>